<reference evidence="8" key="1">
    <citation type="submission" date="2009-02" db="EMBL/GenBank/DDBJ databases">
        <authorList>
            <person name="Fulton L."/>
            <person name="Clifton S."/>
            <person name="Fulton B."/>
            <person name="Xu J."/>
            <person name="Minx P."/>
            <person name="Pepin K.H."/>
            <person name="Johnson M."/>
            <person name="Bhonagiri V."/>
            <person name="Nash W.E."/>
            <person name="Mardis E.R."/>
            <person name="Wilson R.K."/>
        </authorList>
    </citation>
    <scope>NUCLEOTIDE SEQUENCE [LARGE SCALE GENOMIC DNA]</scope>
    <source>
        <strain evidence="8">DSM 15053</strain>
    </source>
</reference>
<comment type="subcellular location">
    <subcellularLocation>
        <location evidence="1">Cell membrane</location>
        <topology evidence="1">Multi-pass membrane protein</topology>
    </subcellularLocation>
</comment>
<evidence type="ECO:0000256" key="2">
    <source>
        <dbReference type="ARBA" id="ARBA00022475"/>
    </source>
</evidence>
<feature type="transmembrane region" description="Helical" evidence="6">
    <location>
        <begin position="363"/>
        <end position="382"/>
    </location>
</feature>
<dbReference type="PANTHER" id="PTHR30287">
    <property type="entry name" value="MEMBRANE COMPONENT OF PREDICTED ABC SUPERFAMILY METABOLITE UPTAKE TRANSPORTER"/>
    <property type="match status" value="1"/>
</dbReference>
<sequence length="807" mass="90038">METAAVPQKERKLVMIRNILKKDMRRRKSVNIILFLFITMATVFLASSVNNILVVTSSVEYYMDYANVPDVNLIVIGDSERTEIESWIKKNGPGVKEYDYNTLMALINKNITVEKDGKDGPLDSGGGGMYLGTTDAGYCRVYDRNGAPFVLNDNEAAVSKSIMERNGLKEGDTVTVRLGDENREYRIKAETKDAAFGNEMVGMSRILVNEDEYAHFTDKNDSDIFGLYYVDTDKVNPFIKELNDQNFGTVINAITKDTYSLVYSFDMIMAALLILIGICLILVALLLLRFTLVFTIEEDYREIGIMKAIGMKESAIQKIYLAKYFVLVCAGALTGFAASVPVSRQMVAGVSNNMIMEDSSANLGVNIVCTLSVVFFVLLFCYKCTSRVNKISAIAAIRGGHTGENYKRKRGLTLHLRKKLPVPVYLGLNDICRQTRRYLILMIAFCLSFILITIPLNTLNTMRSREMAAKFAIDPDSAVYVGGIERPGESSYKTGRELEKGMKRVEEELAEKGYDASLTGLPIYFFSYGEPGKKGRNKIMTVQTLGENNKYMTYIDGEAPVLQNEIAFSQKIMEENGWEIGDKVETEIGGEKFSFLITGTYSDYMQLGRSARLNPGTDLRDEAMFGWWNIMVDMETDNSQAKTAEILEKELPGYDWSTAQEAVDSNVGGIQDSLHDLVMPMTAMLCGVIMLITLLMERLFIVREKGEIAMMKSTGFRNGSIRSWQVLRMTGVALVSMAAAVPLSLASNQWVLKPIFAVMGADVDIQVVPWQIYGVYPGILLAGIIAASYLAARKIKKIDIRELNNLE</sequence>
<feature type="transmembrane region" description="Helical" evidence="6">
    <location>
        <begin position="267"/>
        <end position="288"/>
    </location>
</feature>
<accession>C0BVZ5</accession>
<dbReference type="InterPro" id="IPR038766">
    <property type="entry name" value="Membrane_comp_ABC_pdt"/>
</dbReference>
<dbReference type="GO" id="GO:0005886">
    <property type="term" value="C:plasma membrane"/>
    <property type="evidence" value="ECO:0007669"/>
    <property type="project" value="UniProtKB-SubCell"/>
</dbReference>
<evidence type="ECO:0000313" key="9">
    <source>
        <dbReference type="Proteomes" id="UP000004893"/>
    </source>
</evidence>
<comment type="caution">
    <text evidence="8">The sequence shown here is derived from an EMBL/GenBank/DDBJ whole genome shotgun (WGS) entry which is preliminary data.</text>
</comment>
<dbReference type="InterPro" id="IPR003838">
    <property type="entry name" value="ABC3_permease_C"/>
</dbReference>
<feature type="transmembrane region" description="Helical" evidence="6">
    <location>
        <begin position="30"/>
        <end position="49"/>
    </location>
</feature>
<gene>
    <name evidence="8" type="ORF">CLOHYLEM_03993</name>
</gene>
<evidence type="ECO:0000313" key="8">
    <source>
        <dbReference type="EMBL" id="EEG75827.1"/>
    </source>
</evidence>
<dbReference type="PANTHER" id="PTHR30287:SF2">
    <property type="entry name" value="BLL1001 PROTEIN"/>
    <property type="match status" value="1"/>
</dbReference>
<feature type="transmembrane region" description="Helical" evidence="6">
    <location>
        <begin position="321"/>
        <end position="343"/>
    </location>
</feature>
<dbReference type="Pfam" id="PF02687">
    <property type="entry name" value="FtsX"/>
    <property type="match status" value="2"/>
</dbReference>
<feature type="transmembrane region" description="Helical" evidence="6">
    <location>
        <begin position="726"/>
        <end position="750"/>
    </location>
</feature>
<evidence type="ECO:0000259" key="7">
    <source>
        <dbReference type="Pfam" id="PF02687"/>
    </source>
</evidence>
<proteinExistence type="predicted"/>
<feature type="domain" description="ABC3 transporter permease C-terminal" evidence="7">
    <location>
        <begin position="685"/>
        <end position="799"/>
    </location>
</feature>
<keyword evidence="5 6" id="KW-0472">Membrane</keyword>
<feature type="transmembrane region" description="Helical" evidence="6">
    <location>
        <begin position="677"/>
        <end position="696"/>
    </location>
</feature>
<feature type="transmembrane region" description="Helical" evidence="6">
    <location>
        <begin position="770"/>
        <end position="792"/>
    </location>
</feature>
<protein>
    <submittedName>
        <fullName evidence="8">Efflux ABC transporter, permease protein</fullName>
    </submittedName>
</protein>
<evidence type="ECO:0000256" key="1">
    <source>
        <dbReference type="ARBA" id="ARBA00004651"/>
    </source>
</evidence>
<keyword evidence="2" id="KW-1003">Cell membrane</keyword>
<feature type="domain" description="ABC3 transporter permease C-terminal" evidence="7">
    <location>
        <begin position="275"/>
        <end position="381"/>
    </location>
</feature>
<evidence type="ECO:0000256" key="4">
    <source>
        <dbReference type="ARBA" id="ARBA00022989"/>
    </source>
</evidence>
<dbReference type="AlphaFoldDB" id="C0BVZ5"/>
<name>C0BVZ5_9FIRM</name>
<reference evidence="8" key="2">
    <citation type="submission" date="2013-06" db="EMBL/GenBank/DDBJ databases">
        <title>Draft genome sequence of Clostridium hylemonae (DSM 15053).</title>
        <authorList>
            <person name="Sudarsanam P."/>
            <person name="Ley R."/>
            <person name="Guruge J."/>
            <person name="Turnbaugh P.J."/>
            <person name="Mahowald M."/>
            <person name="Liep D."/>
            <person name="Gordon J."/>
        </authorList>
    </citation>
    <scope>NUCLEOTIDE SEQUENCE</scope>
    <source>
        <strain evidence="8">DSM 15053</strain>
    </source>
</reference>
<keyword evidence="3 6" id="KW-0812">Transmembrane</keyword>
<keyword evidence="4 6" id="KW-1133">Transmembrane helix</keyword>
<dbReference type="HOGENOM" id="CLU_011038_0_0_9"/>
<dbReference type="eggNOG" id="COG0577">
    <property type="taxonomic scope" value="Bacteria"/>
</dbReference>
<keyword evidence="9" id="KW-1185">Reference proteome</keyword>
<evidence type="ECO:0000256" key="3">
    <source>
        <dbReference type="ARBA" id="ARBA00022692"/>
    </source>
</evidence>
<organism evidence="8 9">
    <name type="scientific">[Clostridium] hylemonae DSM 15053</name>
    <dbReference type="NCBI Taxonomy" id="553973"/>
    <lineage>
        <taxon>Bacteria</taxon>
        <taxon>Bacillati</taxon>
        <taxon>Bacillota</taxon>
        <taxon>Clostridia</taxon>
        <taxon>Lachnospirales</taxon>
        <taxon>Lachnospiraceae</taxon>
    </lineage>
</organism>
<dbReference type="EMBL" id="ABYI02000003">
    <property type="protein sequence ID" value="EEG75827.1"/>
    <property type="molecule type" value="Genomic_DNA"/>
</dbReference>
<feature type="transmembrane region" description="Helical" evidence="6">
    <location>
        <begin position="438"/>
        <end position="456"/>
    </location>
</feature>
<dbReference type="Proteomes" id="UP000004893">
    <property type="component" value="Unassembled WGS sequence"/>
</dbReference>
<dbReference type="STRING" id="553973.CLOHYLEM_03993"/>
<evidence type="ECO:0000256" key="5">
    <source>
        <dbReference type="ARBA" id="ARBA00023136"/>
    </source>
</evidence>
<evidence type="ECO:0000256" key="6">
    <source>
        <dbReference type="SAM" id="Phobius"/>
    </source>
</evidence>